<dbReference type="InterPro" id="IPR038636">
    <property type="entry name" value="Wzi_sf"/>
</dbReference>
<dbReference type="Gene3D" id="2.40.160.130">
    <property type="entry name" value="Capsule assembly protein Wzi"/>
    <property type="match status" value="1"/>
</dbReference>
<sequence length="548" mass="62423">MKKFCFLFLLLIPAAIAVSQEALVSQTEQYYDFLALQGKVERPTLNYRTLSDSIWNIEPGVTHIWQENNLGKTHRFFNVIDTRIYGPELFMSVNTAAPYGQNDGALWQGKGFNSSLTAGVRFEAYGIEATFKPQISFSQNLSFDYMKPNYSGANYTDKAEMYGYYGVSSIDAPQRFGDEPFFTFDWGDSEIRYSWKTLTVGFGTQPIWLGPAQINPIIHSNNAASYPKLDIGLRKQSIDFLGIHWGDIETRAWWGYLSESDYFDNDSSNDHNLITGFSIAYGVPFLPGLTIGLNRIMLSKWDNMDASDIFTLLWPFMDTGAGSDESDQRASIVLDYLLPAAGLNIYLEWGRNDFSPSLDYVLRYPFHTAGYTIGIKKSLNISDRFKGEILLEVTSLECSQDYDRLISWSSTFYAHHIITQGHTNRGQWLGAGIGTGGNSQYIGFKLYYPKGYGQIFFQRRNPDLDYTMFIDSKAYPEDFKNNIFVAERNIRLLLDFGISGLYYITENLSVFGQFVFEDEHNPLYNGKSNGDSTHRFNCSFSARVKYSF</sequence>
<keyword evidence="1" id="KW-0732">Signal</keyword>
<dbReference type="EMBL" id="CP067089">
    <property type="protein sequence ID" value="QQO09809.1"/>
    <property type="molecule type" value="Genomic_DNA"/>
</dbReference>
<dbReference type="Pfam" id="PF14052">
    <property type="entry name" value="Caps_assemb_Wzi"/>
    <property type="match status" value="1"/>
</dbReference>
<evidence type="ECO:0000313" key="3">
    <source>
        <dbReference type="Proteomes" id="UP000595917"/>
    </source>
</evidence>
<evidence type="ECO:0000313" key="2">
    <source>
        <dbReference type="EMBL" id="QQO09809.1"/>
    </source>
</evidence>
<dbReference type="Proteomes" id="UP000595917">
    <property type="component" value="Chromosome"/>
</dbReference>
<accession>A0A7T7XNW4</accession>
<evidence type="ECO:0008006" key="4">
    <source>
        <dbReference type="Google" id="ProtNLM"/>
    </source>
</evidence>
<dbReference type="RefSeq" id="WP_215627112.1">
    <property type="nucleotide sequence ID" value="NZ_CP067089.2"/>
</dbReference>
<keyword evidence="3" id="KW-1185">Reference proteome</keyword>
<gene>
    <name evidence="2" type="ORF">JFL75_02555</name>
</gene>
<feature type="chain" id="PRO_5030907158" description="Capsule assembly protein Wzi" evidence="1">
    <location>
        <begin position="18"/>
        <end position="548"/>
    </location>
</feature>
<organism evidence="2 3">
    <name type="scientific">Breznakiella homolactica</name>
    <dbReference type="NCBI Taxonomy" id="2798577"/>
    <lineage>
        <taxon>Bacteria</taxon>
        <taxon>Pseudomonadati</taxon>
        <taxon>Spirochaetota</taxon>
        <taxon>Spirochaetia</taxon>
        <taxon>Spirochaetales</taxon>
        <taxon>Breznakiellaceae</taxon>
        <taxon>Breznakiella</taxon>
    </lineage>
</organism>
<dbReference type="InterPro" id="IPR026950">
    <property type="entry name" value="Caps_assemb_Wzi"/>
</dbReference>
<name>A0A7T7XNW4_9SPIR</name>
<dbReference type="KEGG" id="bhc:JFL75_02555"/>
<reference evidence="2" key="1">
    <citation type="submission" date="2021-01" db="EMBL/GenBank/DDBJ databases">
        <title>Description of Breznakiella homolactica.</title>
        <authorList>
            <person name="Song Y."/>
            <person name="Brune A."/>
        </authorList>
    </citation>
    <scope>NUCLEOTIDE SEQUENCE</scope>
    <source>
        <strain evidence="2">RmG30</strain>
    </source>
</reference>
<feature type="signal peptide" evidence="1">
    <location>
        <begin position="1"/>
        <end position="17"/>
    </location>
</feature>
<evidence type="ECO:0000256" key="1">
    <source>
        <dbReference type="SAM" id="SignalP"/>
    </source>
</evidence>
<proteinExistence type="predicted"/>
<protein>
    <recommendedName>
        <fullName evidence="4">Capsule assembly protein Wzi</fullName>
    </recommendedName>
</protein>
<dbReference type="AlphaFoldDB" id="A0A7T7XNW4"/>